<dbReference type="OrthoDB" id="1730091at2"/>
<gene>
    <name evidence="2" type="ORF">FFL34_13980</name>
</gene>
<evidence type="ECO:0000313" key="2">
    <source>
        <dbReference type="EMBL" id="TMN23071.1"/>
    </source>
</evidence>
<dbReference type="EMBL" id="VCIA01000001">
    <property type="protein sequence ID" value="TMN23071.1"/>
    <property type="molecule type" value="Genomic_DNA"/>
</dbReference>
<keyword evidence="1" id="KW-0812">Transmembrane</keyword>
<sequence>MKFILSSIFLQIIQPLIFLIAVFIWGDWRNWRNYYPTILFIICMDFFSSILMYPHPLWRYEESLLLPNHTLTDYFISLSMYPAVVLIFLANYPQKKMAQIVWILLWIFIFNLNEYISIVSGLGTYHNGWNYAWSVLFNCAIFPTLRLHHSRPLWAWLIGIPIGAFIIMYFDFSIEMMK</sequence>
<dbReference type="Proteomes" id="UP000306980">
    <property type="component" value="Unassembled WGS sequence"/>
</dbReference>
<feature type="transmembrane region" description="Helical" evidence="1">
    <location>
        <begin position="74"/>
        <end position="93"/>
    </location>
</feature>
<protein>
    <submittedName>
        <fullName evidence="2">Uncharacterized protein</fullName>
    </submittedName>
</protein>
<keyword evidence="1" id="KW-0472">Membrane</keyword>
<keyword evidence="1" id="KW-1133">Transmembrane helix</keyword>
<organism evidence="2 3">
    <name type="scientific">Lentibacillus cibarius</name>
    <dbReference type="NCBI Taxonomy" id="2583219"/>
    <lineage>
        <taxon>Bacteria</taxon>
        <taxon>Bacillati</taxon>
        <taxon>Bacillota</taxon>
        <taxon>Bacilli</taxon>
        <taxon>Bacillales</taxon>
        <taxon>Bacillaceae</taxon>
        <taxon>Lentibacillus</taxon>
    </lineage>
</organism>
<feature type="transmembrane region" description="Helical" evidence="1">
    <location>
        <begin position="33"/>
        <end position="54"/>
    </location>
</feature>
<feature type="transmembrane region" description="Helical" evidence="1">
    <location>
        <begin position="6"/>
        <end position="26"/>
    </location>
</feature>
<dbReference type="InterPro" id="IPR048147">
    <property type="entry name" value="CBO0543-like"/>
</dbReference>
<evidence type="ECO:0000313" key="3">
    <source>
        <dbReference type="Proteomes" id="UP000306980"/>
    </source>
</evidence>
<dbReference type="NCBIfam" id="NF041644">
    <property type="entry name" value="CBO0543_fam"/>
    <property type="match status" value="1"/>
</dbReference>
<reference evidence="2 3" key="1">
    <citation type="submission" date="2019-05" db="EMBL/GenBank/DDBJ databases">
        <title>Genomic analysis of Lentibacillus sp. NKC220-2.</title>
        <authorList>
            <person name="Oh Y.J."/>
        </authorList>
    </citation>
    <scope>NUCLEOTIDE SEQUENCE [LARGE SCALE GENOMIC DNA]</scope>
    <source>
        <strain evidence="2 3">NKC220-2</strain>
    </source>
</reference>
<comment type="caution">
    <text evidence="2">The sequence shown here is derived from an EMBL/GenBank/DDBJ whole genome shotgun (WGS) entry which is preliminary data.</text>
</comment>
<name>A0A5S3QPG4_9BACI</name>
<proteinExistence type="predicted"/>
<dbReference type="RefSeq" id="WP_138603963.1">
    <property type="nucleotide sequence ID" value="NZ_VCIA01000001.1"/>
</dbReference>
<accession>A0A5S3QPG4</accession>
<dbReference type="AlphaFoldDB" id="A0A5S3QPG4"/>
<evidence type="ECO:0000256" key="1">
    <source>
        <dbReference type="SAM" id="Phobius"/>
    </source>
</evidence>
<feature type="transmembrane region" description="Helical" evidence="1">
    <location>
        <begin position="100"/>
        <end position="123"/>
    </location>
</feature>
<feature type="transmembrane region" description="Helical" evidence="1">
    <location>
        <begin position="153"/>
        <end position="172"/>
    </location>
</feature>